<dbReference type="InterPro" id="IPR002083">
    <property type="entry name" value="MATH/TRAF_dom"/>
</dbReference>
<protein>
    <submittedName>
        <fullName evidence="3">MATH domain-containing protein</fullName>
    </submittedName>
</protein>
<evidence type="ECO:0000313" key="3">
    <source>
        <dbReference type="WBParaSite" id="Pan_g4805.t1"/>
    </source>
</evidence>
<dbReference type="Proteomes" id="UP000492821">
    <property type="component" value="Unassembled WGS sequence"/>
</dbReference>
<keyword evidence="1" id="KW-0175">Coiled coil</keyword>
<keyword evidence="2" id="KW-1185">Reference proteome</keyword>
<dbReference type="WBParaSite" id="Pan_g4805.t1">
    <property type="protein sequence ID" value="Pan_g4805.t1"/>
    <property type="gene ID" value="Pan_g4805"/>
</dbReference>
<accession>A0A7E4VYX6</accession>
<evidence type="ECO:0000313" key="2">
    <source>
        <dbReference type="Proteomes" id="UP000492821"/>
    </source>
</evidence>
<name>A0A7E4VYX6_PANRE</name>
<sequence>MYCQIYDEIPCKVIKKEKSRAVKEEERKAAIRQKTILEADNVEYARKVEKINRELGRVSSAELDKPTLKAIALAVAVPPNVKLSVKFMAPLMNDAYVGEFESSSYKRARVFKNIMLRIRCYPAGDREFNRGFISVHIDFTSTTREEESLKLSFQVDGDPEIRTYNVIAVDGVSFSIQRFISHDDVRSKKLLFDGFLTFSCTVDNGGVIVYHETTVEL</sequence>
<proteinExistence type="predicted"/>
<organism evidence="2 3">
    <name type="scientific">Panagrellus redivivus</name>
    <name type="common">Microworm</name>
    <dbReference type="NCBI Taxonomy" id="6233"/>
    <lineage>
        <taxon>Eukaryota</taxon>
        <taxon>Metazoa</taxon>
        <taxon>Ecdysozoa</taxon>
        <taxon>Nematoda</taxon>
        <taxon>Chromadorea</taxon>
        <taxon>Rhabditida</taxon>
        <taxon>Tylenchina</taxon>
        <taxon>Panagrolaimomorpha</taxon>
        <taxon>Panagrolaimoidea</taxon>
        <taxon>Panagrolaimidae</taxon>
        <taxon>Panagrellus</taxon>
    </lineage>
</organism>
<reference evidence="2" key="1">
    <citation type="journal article" date="2013" name="Genetics">
        <title>The draft genome and transcriptome of Panagrellus redivivus are shaped by the harsh demands of a free-living lifestyle.</title>
        <authorList>
            <person name="Srinivasan J."/>
            <person name="Dillman A.R."/>
            <person name="Macchietto M.G."/>
            <person name="Heikkinen L."/>
            <person name="Lakso M."/>
            <person name="Fracchia K.M."/>
            <person name="Antoshechkin I."/>
            <person name="Mortazavi A."/>
            <person name="Wong G."/>
            <person name="Sternberg P.W."/>
        </authorList>
    </citation>
    <scope>NUCLEOTIDE SEQUENCE [LARGE SCALE GENOMIC DNA]</scope>
    <source>
        <strain evidence="2">MT8872</strain>
    </source>
</reference>
<dbReference type="SUPFAM" id="SSF49599">
    <property type="entry name" value="TRAF domain-like"/>
    <property type="match status" value="1"/>
</dbReference>
<dbReference type="Gene3D" id="2.60.210.10">
    <property type="entry name" value="Apoptosis, Tumor Necrosis Factor Receptor Associated Protein 2, Chain A"/>
    <property type="match status" value="1"/>
</dbReference>
<dbReference type="AlphaFoldDB" id="A0A7E4VYX6"/>
<dbReference type="InterPro" id="IPR008974">
    <property type="entry name" value="TRAF-like"/>
</dbReference>
<dbReference type="CDD" id="cd00121">
    <property type="entry name" value="MATH"/>
    <property type="match status" value="1"/>
</dbReference>
<evidence type="ECO:0000256" key="1">
    <source>
        <dbReference type="SAM" id="Coils"/>
    </source>
</evidence>
<reference evidence="3" key="2">
    <citation type="submission" date="2020-10" db="UniProtKB">
        <authorList>
            <consortium name="WormBaseParasite"/>
        </authorList>
    </citation>
    <scope>IDENTIFICATION</scope>
</reference>
<feature type="coiled-coil region" evidence="1">
    <location>
        <begin position="14"/>
        <end position="54"/>
    </location>
</feature>